<dbReference type="Proteomes" id="UP000799423">
    <property type="component" value="Unassembled WGS sequence"/>
</dbReference>
<evidence type="ECO:0000313" key="3">
    <source>
        <dbReference type="Proteomes" id="UP000799423"/>
    </source>
</evidence>
<keyword evidence="3" id="KW-1185">Reference proteome</keyword>
<evidence type="ECO:0000256" key="1">
    <source>
        <dbReference type="SAM" id="Phobius"/>
    </source>
</evidence>
<keyword evidence="1" id="KW-1133">Transmembrane helix</keyword>
<gene>
    <name evidence="2" type="ORF">T440DRAFT_468728</name>
</gene>
<keyword evidence="1" id="KW-0812">Transmembrane</keyword>
<reference evidence="2" key="1">
    <citation type="submission" date="2020-01" db="EMBL/GenBank/DDBJ databases">
        <authorList>
            <consortium name="DOE Joint Genome Institute"/>
            <person name="Haridas S."/>
            <person name="Albert R."/>
            <person name="Binder M."/>
            <person name="Bloem J."/>
            <person name="Labutti K."/>
            <person name="Salamov A."/>
            <person name="Andreopoulos B."/>
            <person name="Baker S.E."/>
            <person name="Barry K."/>
            <person name="Bills G."/>
            <person name="Bluhm B.H."/>
            <person name="Cannon C."/>
            <person name="Castanera R."/>
            <person name="Culley D.E."/>
            <person name="Daum C."/>
            <person name="Ezra D."/>
            <person name="Gonzalez J.B."/>
            <person name="Henrissat B."/>
            <person name="Kuo A."/>
            <person name="Liang C."/>
            <person name="Lipzen A."/>
            <person name="Lutzoni F."/>
            <person name="Magnuson J."/>
            <person name="Mondo S."/>
            <person name="Nolan M."/>
            <person name="Ohm R."/>
            <person name="Pangilinan J."/>
            <person name="Park H.-J."/>
            <person name="Ramirez L."/>
            <person name="Alfaro M."/>
            <person name="Sun H."/>
            <person name="Tritt A."/>
            <person name="Yoshinaga Y."/>
            <person name="Zwiers L.-H."/>
            <person name="Turgeon B.G."/>
            <person name="Goodwin S.B."/>
            <person name="Spatafora J.W."/>
            <person name="Crous P.W."/>
            <person name="Grigoriev I.V."/>
        </authorList>
    </citation>
    <scope>NUCLEOTIDE SEQUENCE</scope>
    <source>
        <strain evidence="2">IPT5</strain>
    </source>
</reference>
<name>A0A6A7B6M2_9PLEO</name>
<organism evidence="2 3">
    <name type="scientific">Plenodomus tracheiphilus IPT5</name>
    <dbReference type="NCBI Taxonomy" id="1408161"/>
    <lineage>
        <taxon>Eukaryota</taxon>
        <taxon>Fungi</taxon>
        <taxon>Dikarya</taxon>
        <taxon>Ascomycota</taxon>
        <taxon>Pezizomycotina</taxon>
        <taxon>Dothideomycetes</taxon>
        <taxon>Pleosporomycetidae</taxon>
        <taxon>Pleosporales</taxon>
        <taxon>Pleosporineae</taxon>
        <taxon>Leptosphaeriaceae</taxon>
        <taxon>Plenodomus</taxon>
    </lineage>
</organism>
<evidence type="ECO:0000313" key="2">
    <source>
        <dbReference type="EMBL" id="KAF2850019.1"/>
    </source>
</evidence>
<feature type="transmembrane region" description="Helical" evidence="1">
    <location>
        <begin position="32"/>
        <end position="53"/>
    </location>
</feature>
<dbReference type="AlphaFoldDB" id="A0A6A7B6M2"/>
<sequence>MCVRVSRKGDFGFCYWKTALIGVLGGYLDSTTLKFCMFVGGFGLLQSTLIIFLHGNLAQSAILYRDMHFVIVDSLSAIMML</sequence>
<accession>A0A6A7B6M2</accession>
<protein>
    <submittedName>
        <fullName evidence="2">Uncharacterized protein</fullName>
    </submittedName>
</protein>
<proteinExistence type="predicted"/>
<dbReference type="EMBL" id="MU006308">
    <property type="protein sequence ID" value="KAF2850019.1"/>
    <property type="molecule type" value="Genomic_DNA"/>
</dbReference>
<keyword evidence="1" id="KW-0472">Membrane</keyword>